<feature type="repeat" description="TPR" evidence="3">
    <location>
        <begin position="534"/>
        <end position="567"/>
    </location>
</feature>
<keyword evidence="5" id="KW-1185">Reference proteome</keyword>
<dbReference type="PANTHER" id="PTHR16193">
    <property type="entry name" value="TETRATRICOPEPTIDE REPEAT PROTEIN 27"/>
    <property type="match status" value="1"/>
</dbReference>
<sequence length="754" mass="85040">MTRTIDTCEWDLIIGKKSGASLADLLADGQYAQVLRSDVAGKVFGREGLSQDIGATQFISSAIAKYLSTNPSNPSVEFDILCVGVACLYSFVQSGWTGPVLELEPEDILPLPYQENAYELKKNALEALVEDGEEVYALTPKPAFLQFAVTILVENAEKLTLLKQRILDNPAQTLQDGITEALEATRTQLPPLSPSYKELHTRLHLESALVEHYYSQDVKALKHIEAATQSSDFKWSMTGALGKRTKFQTFDVAQLYVMAESSVDEGVDGGEEGKGTKPNTLALNDDTLLETIEFTKKEDGGSVDPDKQKNLKIVDQCILLASCLNVKNTNPMHGLTAEEMLPYIRRVLENPNNWMVHTMALLLRTRIEGAKSRTIERAALQLQALVDQFPLSDSPTSERMHHFFNIFIPPKWEMECELGERFVSLGVTRSALEIFERLQMWEHVISCYQMLEQEKKAEQVVLERLEVTPESPKLWCILGDLRKEVGCYEKAWKLSEGRYARAMRSLGAYYFRKSEWVKAIECYHKALAINPLFENAWFVLGCAAMRAEDWDQAVRAFSRVTHIQADHGEAWTNLASVYIKQGKKREGWRALREAIREQYDNAKIWENFMFVSTDLGEFSEAIRAMDRVVDIRGEKTDERSLIDEEVLEILVNAVIDGTKDAKDVPASKYAAKAANLLDKILRHVSTSPRIFRTAARFARSQNDFKESLEYEQKAYRVLLHAPGMAEDEELFKAAAEGASELVDALVGLGPRKQR</sequence>
<dbReference type="Proteomes" id="UP001212841">
    <property type="component" value="Unassembled WGS sequence"/>
</dbReference>
<dbReference type="SMART" id="SM00028">
    <property type="entry name" value="TPR"/>
    <property type="match status" value="3"/>
</dbReference>
<evidence type="ECO:0000256" key="3">
    <source>
        <dbReference type="PROSITE-ProRule" id="PRU00339"/>
    </source>
</evidence>
<dbReference type="Gene3D" id="1.25.40.10">
    <property type="entry name" value="Tetratricopeptide repeat domain"/>
    <property type="match status" value="1"/>
</dbReference>
<reference evidence="4" key="1">
    <citation type="submission" date="2020-05" db="EMBL/GenBank/DDBJ databases">
        <title>Phylogenomic resolution of chytrid fungi.</title>
        <authorList>
            <person name="Stajich J.E."/>
            <person name="Amses K."/>
            <person name="Simmons R."/>
            <person name="Seto K."/>
            <person name="Myers J."/>
            <person name="Bonds A."/>
            <person name="Quandt C.A."/>
            <person name="Barry K."/>
            <person name="Liu P."/>
            <person name="Grigoriev I."/>
            <person name="Longcore J.E."/>
            <person name="James T.Y."/>
        </authorList>
    </citation>
    <scope>NUCLEOTIDE SEQUENCE</scope>
    <source>
        <strain evidence="4">JEL0318</strain>
    </source>
</reference>
<dbReference type="AlphaFoldDB" id="A0AAD5S4M2"/>
<dbReference type="Pfam" id="PF13432">
    <property type="entry name" value="TPR_16"/>
    <property type="match status" value="1"/>
</dbReference>
<name>A0AAD5S4M2_9FUNG</name>
<accession>A0AAD5S4M2</accession>
<evidence type="ECO:0000256" key="2">
    <source>
        <dbReference type="ARBA" id="ARBA00022803"/>
    </source>
</evidence>
<dbReference type="EMBL" id="JADGJD010001884">
    <property type="protein sequence ID" value="KAJ3036957.1"/>
    <property type="molecule type" value="Genomic_DNA"/>
</dbReference>
<dbReference type="InterPro" id="IPR044244">
    <property type="entry name" value="TTC27/Emw1"/>
</dbReference>
<protein>
    <recommendedName>
        <fullName evidence="6">TPR-like protein</fullName>
    </recommendedName>
</protein>
<keyword evidence="2 3" id="KW-0802">TPR repeat</keyword>
<organism evidence="4 5">
    <name type="scientific">Rhizophlyctis rosea</name>
    <dbReference type="NCBI Taxonomy" id="64517"/>
    <lineage>
        <taxon>Eukaryota</taxon>
        <taxon>Fungi</taxon>
        <taxon>Fungi incertae sedis</taxon>
        <taxon>Chytridiomycota</taxon>
        <taxon>Chytridiomycota incertae sedis</taxon>
        <taxon>Chytridiomycetes</taxon>
        <taxon>Rhizophlyctidales</taxon>
        <taxon>Rhizophlyctidaceae</taxon>
        <taxon>Rhizophlyctis</taxon>
    </lineage>
</organism>
<comment type="caution">
    <text evidence="4">The sequence shown here is derived from an EMBL/GenBank/DDBJ whole genome shotgun (WGS) entry which is preliminary data.</text>
</comment>
<feature type="non-terminal residue" evidence="4">
    <location>
        <position position="1"/>
    </location>
</feature>
<evidence type="ECO:0000313" key="5">
    <source>
        <dbReference type="Proteomes" id="UP001212841"/>
    </source>
</evidence>
<dbReference type="Pfam" id="PF07719">
    <property type="entry name" value="TPR_2"/>
    <property type="match status" value="1"/>
</dbReference>
<dbReference type="PROSITE" id="PS50005">
    <property type="entry name" value="TPR"/>
    <property type="match status" value="2"/>
</dbReference>
<dbReference type="InterPro" id="IPR019734">
    <property type="entry name" value="TPR_rpt"/>
</dbReference>
<evidence type="ECO:0000313" key="4">
    <source>
        <dbReference type="EMBL" id="KAJ3036957.1"/>
    </source>
</evidence>
<dbReference type="SUPFAM" id="SSF48452">
    <property type="entry name" value="TPR-like"/>
    <property type="match status" value="2"/>
</dbReference>
<gene>
    <name evidence="4" type="ORF">HK097_003666</name>
</gene>
<evidence type="ECO:0008006" key="6">
    <source>
        <dbReference type="Google" id="ProtNLM"/>
    </source>
</evidence>
<dbReference type="InterPro" id="IPR013105">
    <property type="entry name" value="TPR_2"/>
</dbReference>
<dbReference type="InterPro" id="IPR011990">
    <property type="entry name" value="TPR-like_helical_dom_sf"/>
</dbReference>
<evidence type="ECO:0000256" key="1">
    <source>
        <dbReference type="ARBA" id="ARBA00022737"/>
    </source>
</evidence>
<dbReference type="PANTHER" id="PTHR16193:SF0">
    <property type="entry name" value="TETRATRICOPEPTIDE REPEAT PROTEIN 27"/>
    <property type="match status" value="1"/>
</dbReference>
<keyword evidence="1" id="KW-0677">Repeat</keyword>
<feature type="repeat" description="TPR" evidence="3">
    <location>
        <begin position="500"/>
        <end position="533"/>
    </location>
</feature>
<dbReference type="PROSITE" id="PS50293">
    <property type="entry name" value="TPR_REGION"/>
    <property type="match status" value="1"/>
</dbReference>
<proteinExistence type="predicted"/>